<dbReference type="EMBL" id="BLAL01000074">
    <property type="protein sequence ID" value="GES83805.1"/>
    <property type="molecule type" value="Genomic_DNA"/>
</dbReference>
<reference evidence="2" key="1">
    <citation type="submission" date="2019-10" db="EMBL/GenBank/DDBJ databases">
        <title>Conservation and host-specific expression of non-tandemly repeated heterogenous ribosome RNA gene in arbuscular mycorrhizal fungi.</title>
        <authorList>
            <person name="Maeda T."/>
            <person name="Kobayashi Y."/>
            <person name="Nakagawa T."/>
            <person name="Ezawa T."/>
            <person name="Yamaguchi K."/>
            <person name="Bino T."/>
            <person name="Nishimoto Y."/>
            <person name="Shigenobu S."/>
            <person name="Kawaguchi M."/>
        </authorList>
    </citation>
    <scope>NUCLEOTIDE SEQUENCE</scope>
    <source>
        <strain evidence="2">HR1</strain>
    </source>
</reference>
<evidence type="ECO:0000259" key="1">
    <source>
        <dbReference type="PROSITE" id="PS50011"/>
    </source>
</evidence>
<gene>
    <name evidence="2" type="ORF">RCL2_001095700</name>
</gene>
<organism evidence="2 3">
    <name type="scientific">Rhizophagus clarus</name>
    <dbReference type="NCBI Taxonomy" id="94130"/>
    <lineage>
        <taxon>Eukaryota</taxon>
        <taxon>Fungi</taxon>
        <taxon>Fungi incertae sedis</taxon>
        <taxon>Mucoromycota</taxon>
        <taxon>Glomeromycotina</taxon>
        <taxon>Glomeromycetes</taxon>
        <taxon>Glomerales</taxon>
        <taxon>Glomeraceae</taxon>
        <taxon>Rhizophagus</taxon>
    </lineage>
</organism>
<evidence type="ECO:0000313" key="2">
    <source>
        <dbReference type="EMBL" id="GES83805.1"/>
    </source>
</evidence>
<dbReference type="SUPFAM" id="SSF56112">
    <property type="entry name" value="Protein kinase-like (PK-like)"/>
    <property type="match status" value="1"/>
</dbReference>
<name>A0A8H3LDS0_9GLOM</name>
<accession>A0A8H3LDS0</accession>
<dbReference type="GO" id="GO:0005524">
    <property type="term" value="F:ATP binding"/>
    <property type="evidence" value="ECO:0007669"/>
    <property type="project" value="InterPro"/>
</dbReference>
<dbReference type="Pfam" id="PF07714">
    <property type="entry name" value="PK_Tyr_Ser-Thr"/>
    <property type="match status" value="1"/>
</dbReference>
<dbReference type="Proteomes" id="UP000615446">
    <property type="component" value="Unassembled WGS sequence"/>
</dbReference>
<dbReference type="Gene3D" id="1.10.510.10">
    <property type="entry name" value="Transferase(Phosphotransferase) domain 1"/>
    <property type="match status" value="1"/>
</dbReference>
<keyword evidence="2" id="KW-0418">Kinase</keyword>
<comment type="caution">
    <text evidence="2">The sequence shown here is derived from an EMBL/GenBank/DDBJ whole genome shotgun (WGS) entry which is preliminary data.</text>
</comment>
<sequence length="435" mass="50501">MTDLSYDFGICPACNKKREAFAWCVNCDVRQLEKNFNLWTSGDPGIDDFIKYTQRNSTRGMDYLEWIDYNQFSHINNTGKAGAFASNYSAIWVKGPKCLADNGRSWIRCGPIQVILKQFLPVFEKSEKSLSQLYKYHKCFIEGSLADFYGFSRDERTSRFFIVMKEFNCGDLYSVMDTQGEVLCWRDVVEILSQISEGLFKIHQMGLTHGNLHGGNILIEQDEIMMHARIADTGLCGDLIMEKVFGVIPFVAPEIFNGYEKTQASDIYSFGMLMMMLLSGLRPFHDRSHDSQLIEDIKRGLKPYYSNKTPQVYLQLMTRCWDNNPNARPSAMELHKTISGWLYALCYDIQVNELSEQFDTAEEIKYLFLDSPTTVRTIHHNAIYKSSHIYGFNWWEYMRLKRNRTLYGLYRNNNSEGQILPLLTYNGAKTEDYRN</sequence>
<dbReference type="InterPro" id="IPR051681">
    <property type="entry name" value="Ser/Thr_Kinases-Pseudokinases"/>
</dbReference>
<dbReference type="InterPro" id="IPR001245">
    <property type="entry name" value="Ser-Thr/Tyr_kinase_cat_dom"/>
</dbReference>
<dbReference type="InterPro" id="IPR000719">
    <property type="entry name" value="Prot_kinase_dom"/>
</dbReference>
<feature type="domain" description="Protein kinase" evidence="1">
    <location>
        <begin position="73"/>
        <end position="342"/>
    </location>
</feature>
<evidence type="ECO:0000313" key="3">
    <source>
        <dbReference type="Proteomes" id="UP000615446"/>
    </source>
</evidence>
<dbReference type="AlphaFoldDB" id="A0A8H3LDS0"/>
<dbReference type="PANTHER" id="PTHR44329">
    <property type="entry name" value="SERINE/THREONINE-PROTEIN KINASE TNNI3K-RELATED"/>
    <property type="match status" value="1"/>
</dbReference>
<keyword evidence="2" id="KW-0808">Transferase</keyword>
<protein>
    <submittedName>
        <fullName evidence="2">Kinase-like domain-containing protein</fullName>
    </submittedName>
</protein>
<dbReference type="OrthoDB" id="538607at2759"/>
<dbReference type="GO" id="GO:0004674">
    <property type="term" value="F:protein serine/threonine kinase activity"/>
    <property type="evidence" value="ECO:0007669"/>
    <property type="project" value="TreeGrafter"/>
</dbReference>
<dbReference type="PROSITE" id="PS50011">
    <property type="entry name" value="PROTEIN_KINASE_DOM"/>
    <property type="match status" value="1"/>
</dbReference>
<dbReference type="InterPro" id="IPR011009">
    <property type="entry name" value="Kinase-like_dom_sf"/>
</dbReference>
<proteinExistence type="predicted"/>